<dbReference type="InterPro" id="IPR021598">
    <property type="entry name" value="DUF3221"/>
</dbReference>
<proteinExistence type="predicted"/>
<feature type="signal peptide" evidence="1">
    <location>
        <begin position="1"/>
        <end position="22"/>
    </location>
</feature>
<keyword evidence="3" id="KW-1185">Reference proteome</keyword>
<reference evidence="2 3" key="1">
    <citation type="journal article" date="2001" name="FEMS Microbiol. Lett.">
        <title>Oceanobacillus iheyensis gen. nov., sp. nov., a deep-sea extremely halotolerant and alkaliphilic species isolated from a depth of 1050 m on the Iheya Ridge.</title>
        <authorList>
            <person name="Lu J."/>
            <person name="Nogi Y."/>
            <person name="Takami H."/>
        </authorList>
    </citation>
    <scope>NUCLEOTIDE SEQUENCE [LARGE SCALE GENOMIC DNA]</scope>
    <source>
        <strain evidence="3">DSM 14371 / CIP 107618 / JCM 11309 / KCTC 3954 / HTE831</strain>
    </source>
</reference>
<name>Q8ERM4_OCEIH</name>
<evidence type="ECO:0008006" key="4">
    <source>
        <dbReference type="Google" id="ProtNLM"/>
    </source>
</evidence>
<evidence type="ECO:0000256" key="1">
    <source>
        <dbReference type="SAM" id="SignalP"/>
    </source>
</evidence>
<dbReference type="KEGG" id="oih:OB1277"/>
<dbReference type="AlphaFoldDB" id="Q8ERM4"/>
<dbReference type="HOGENOM" id="CLU_2094339_0_0_9"/>
<dbReference type="PROSITE" id="PS51257">
    <property type="entry name" value="PROKAR_LIPOPROTEIN"/>
    <property type="match status" value="1"/>
</dbReference>
<dbReference type="Pfam" id="PF11518">
    <property type="entry name" value="DUF3221"/>
    <property type="match status" value="1"/>
</dbReference>
<accession>Q8ERM4</accession>
<keyword evidence="1" id="KW-0732">Signal</keyword>
<evidence type="ECO:0000313" key="3">
    <source>
        <dbReference type="Proteomes" id="UP000000822"/>
    </source>
</evidence>
<protein>
    <recommendedName>
        <fullName evidence="4">DUF3221 domain-containing protein</fullName>
    </recommendedName>
</protein>
<dbReference type="RefSeq" id="WP_011065680.1">
    <property type="nucleotide sequence ID" value="NC_004193.1"/>
</dbReference>
<dbReference type="EMBL" id="BA000028">
    <property type="protein sequence ID" value="BAC13233.1"/>
    <property type="molecule type" value="Genomic_DNA"/>
</dbReference>
<gene>
    <name evidence="2" type="ordered locus">OB1277</name>
</gene>
<reference evidence="2 3" key="2">
    <citation type="journal article" date="2002" name="Nucleic Acids Res.">
        <title>Genome sequence of Oceanobacillus iheyensis isolated from the Iheya Ridge and its unexpected adaptive capabilities to extreme environments.</title>
        <authorList>
            <person name="Takami H."/>
            <person name="Takaki Y."/>
            <person name="Uchiyama I."/>
        </authorList>
    </citation>
    <scope>NUCLEOTIDE SEQUENCE [LARGE SCALE GENOMIC DNA]</scope>
    <source>
        <strain evidence="3">DSM 14371 / CIP 107618 / JCM 11309 / KCTC 3954 / HTE831</strain>
    </source>
</reference>
<evidence type="ECO:0000313" key="2">
    <source>
        <dbReference type="EMBL" id="BAC13233.1"/>
    </source>
</evidence>
<feature type="chain" id="PRO_5004305430" description="DUF3221 domain-containing protein" evidence="1">
    <location>
        <begin position="23"/>
        <end position="116"/>
    </location>
</feature>
<organism evidence="2 3">
    <name type="scientific">Oceanobacillus iheyensis (strain DSM 14371 / CIP 107618 / JCM 11309 / KCTC 3954 / HTE831)</name>
    <dbReference type="NCBI Taxonomy" id="221109"/>
    <lineage>
        <taxon>Bacteria</taxon>
        <taxon>Bacillati</taxon>
        <taxon>Bacillota</taxon>
        <taxon>Bacilli</taxon>
        <taxon>Bacillales</taxon>
        <taxon>Bacillaceae</taxon>
        <taxon>Oceanobacillus</taxon>
    </lineage>
</organism>
<sequence>MIKSVLLLLLCTVLLGCSSLEDQTNTTELKGIIADITKSKLLIIPDIKPNEIKNIEKSELIMLASDNDGIYFHLPYNKLQQFQLYETVIVKYDVDGNVEESDPPIYEAIDISHNPK</sequence>
<dbReference type="Proteomes" id="UP000000822">
    <property type="component" value="Chromosome"/>
</dbReference>